<comment type="caution">
    <text evidence="1">The sequence shown here is derived from an EMBL/GenBank/DDBJ whole genome shotgun (WGS) entry which is preliminary data.</text>
</comment>
<dbReference type="PANTHER" id="PTHR37954:SF3">
    <property type="entry name" value="DUF169 DOMAIN-CONTAINING PROTEIN"/>
    <property type="match status" value="1"/>
</dbReference>
<proteinExistence type="predicted"/>
<dbReference type="PANTHER" id="PTHR37954">
    <property type="entry name" value="BLL4979 PROTEIN"/>
    <property type="match status" value="1"/>
</dbReference>
<dbReference type="AlphaFoldDB" id="A0A6N7XE22"/>
<evidence type="ECO:0000313" key="1">
    <source>
        <dbReference type="EMBL" id="MST61654.1"/>
    </source>
</evidence>
<keyword evidence="2" id="KW-1185">Reference proteome</keyword>
<evidence type="ECO:0000313" key="2">
    <source>
        <dbReference type="Proteomes" id="UP000440713"/>
    </source>
</evidence>
<evidence type="ECO:0008006" key="3">
    <source>
        <dbReference type="Google" id="ProtNLM"/>
    </source>
</evidence>
<dbReference type="InterPro" id="IPR003748">
    <property type="entry name" value="DUF169"/>
</dbReference>
<accession>A0A6N7XE22</accession>
<dbReference type="Pfam" id="PF02596">
    <property type="entry name" value="DUF169"/>
    <property type="match status" value="1"/>
</dbReference>
<dbReference type="Proteomes" id="UP000440713">
    <property type="component" value="Unassembled WGS sequence"/>
</dbReference>
<gene>
    <name evidence="1" type="ORF">FYJ71_01525</name>
</gene>
<reference evidence="1 2" key="1">
    <citation type="submission" date="2019-08" db="EMBL/GenBank/DDBJ databases">
        <title>In-depth cultivation of the pig gut microbiome towards novel bacterial diversity and tailored functional studies.</title>
        <authorList>
            <person name="Wylensek D."/>
            <person name="Hitch T.C.A."/>
            <person name="Clavel T."/>
        </authorList>
    </citation>
    <scope>NUCLEOTIDE SEQUENCE [LARGE SCALE GENOMIC DNA]</scope>
    <source>
        <strain evidence="1 2">WCA-SAB-591-4A-A</strain>
    </source>
</reference>
<sequence length="279" mass="32128">MKKKVLEIQTFIELEKDRKIVGVDFIQTRNEYEDCDLDEATHQMFFCMMVKAATIGHGMKVTKKHIYCSAASEVLGFSMPNEDVKSGRRQYERNMYCSEKIAQYVAEGTPYLNHSVYGMVIQPLEKYEKLPDVVMIFCKPYTAMRIIQSYTYYFGYAKNIIFSGMGGVCSELMARSYKNQDINVSFLCSGTRFASEWRDCEVGIAFPGKMLDAILDGLRNTLNTFEPDDKKQYIDLRAKENDVEVVLDFGNNYHESSIGVAKLGVKGYRRKKTLRKKDF</sequence>
<protein>
    <recommendedName>
        <fullName evidence="3">DUF169 domain-containing protein</fullName>
    </recommendedName>
</protein>
<dbReference type="EMBL" id="VUNE01000001">
    <property type="protein sequence ID" value="MST61654.1"/>
    <property type="molecule type" value="Genomic_DNA"/>
</dbReference>
<dbReference type="RefSeq" id="WP_154537052.1">
    <property type="nucleotide sequence ID" value="NZ_VUNE01000001.1"/>
</dbReference>
<name>A0A6N7XE22_9FIRM</name>
<organism evidence="1 2">
    <name type="scientific">Peptostreptococcus porci</name>
    <dbReference type="NCBI Taxonomy" id="2652282"/>
    <lineage>
        <taxon>Bacteria</taxon>
        <taxon>Bacillati</taxon>
        <taxon>Bacillota</taxon>
        <taxon>Clostridia</taxon>
        <taxon>Peptostreptococcales</taxon>
        <taxon>Peptostreptococcaceae</taxon>
        <taxon>Peptostreptococcus</taxon>
    </lineage>
</organism>